<accession>A0A0C9VAH7</accession>
<dbReference type="AlphaFoldDB" id="A0A0C9VAH7"/>
<sequence>MTDLVLPAFMLAWKTSGEVVRMEEWPAPKFSFDDPYEEEEDRLSKVTCYWKAHDQERTQRESRYRELLDAEEAAALRKQSEDATRELKKAQEAEKTKEKERKKEIGTGEREREGKGEGSGTPTPKKFQHDLLLESEEGEGEEEEEDDSPQSCIYCMKKKIPCVPQNGKKVCVACGRHKMKCEYFDKTAWAVMEGSKKISESIRELVNLEKPQEAGHLEVVWHDLRMFLIEVEQKAVADSVAADTRVLQLLELKSKGVSVPEDLEKWIRAECGLVQEILKENTEDLTEWMDHIWKCTA</sequence>
<dbReference type="GO" id="GO:0000981">
    <property type="term" value="F:DNA-binding transcription factor activity, RNA polymerase II-specific"/>
    <property type="evidence" value="ECO:0007669"/>
    <property type="project" value="InterPro"/>
</dbReference>
<gene>
    <name evidence="2" type="ORF">M422DRAFT_263443</name>
</gene>
<protein>
    <recommendedName>
        <fullName evidence="4">Zn(2)-C6 fungal-type domain-containing protein</fullName>
    </recommendedName>
</protein>
<dbReference type="SUPFAM" id="SSF57701">
    <property type="entry name" value="Zn2/Cys6 DNA-binding domain"/>
    <property type="match status" value="1"/>
</dbReference>
<evidence type="ECO:0008006" key="4">
    <source>
        <dbReference type="Google" id="ProtNLM"/>
    </source>
</evidence>
<evidence type="ECO:0000256" key="1">
    <source>
        <dbReference type="SAM" id="MobiDB-lite"/>
    </source>
</evidence>
<dbReference type="EMBL" id="KN837199">
    <property type="protein sequence ID" value="KIJ34475.1"/>
    <property type="molecule type" value="Genomic_DNA"/>
</dbReference>
<dbReference type="Proteomes" id="UP000054279">
    <property type="component" value="Unassembled WGS sequence"/>
</dbReference>
<dbReference type="HOGENOM" id="CLU_041952_0_0_1"/>
<evidence type="ECO:0000313" key="3">
    <source>
        <dbReference type="Proteomes" id="UP000054279"/>
    </source>
</evidence>
<proteinExistence type="predicted"/>
<dbReference type="GO" id="GO:0008270">
    <property type="term" value="F:zinc ion binding"/>
    <property type="evidence" value="ECO:0007669"/>
    <property type="project" value="InterPro"/>
</dbReference>
<organism evidence="2 3">
    <name type="scientific">Sphaerobolus stellatus (strain SS14)</name>
    <dbReference type="NCBI Taxonomy" id="990650"/>
    <lineage>
        <taxon>Eukaryota</taxon>
        <taxon>Fungi</taxon>
        <taxon>Dikarya</taxon>
        <taxon>Basidiomycota</taxon>
        <taxon>Agaricomycotina</taxon>
        <taxon>Agaricomycetes</taxon>
        <taxon>Phallomycetidae</taxon>
        <taxon>Geastrales</taxon>
        <taxon>Sphaerobolaceae</taxon>
        <taxon>Sphaerobolus</taxon>
    </lineage>
</organism>
<feature type="compositionally biased region" description="Basic and acidic residues" evidence="1">
    <location>
        <begin position="75"/>
        <end position="116"/>
    </location>
</feature>
<name>A0A0C9VAH7_SPHS4</name>
<feature type="region of interest" description="Disordered" evidence="1">
    <location>
        <begin position="75"/>
        <end position="128"/>
    </location>
</feature>
<evidence type="ECO:0000313" key="2">
    <source>
        <dbReference type="EMBL" id="KIJ34475.1"/>
    </source>
</evidence>
<reference evidence="2 3" key="1">
    <citation type="submission" date="2014-06" db="EMBL/GenBank/DDBJ databases">
        <title>Evolutionary Origins and Diversification of the Mycorrhizal Mutualists.</title>
        <authorList>
            <consortium name="DOE Joint Genome Institute"/>
            <consortium name="Mycorrhizal Genomics Consortium"/>
            <person name="Kohler A."/>
            <person name="Kuo A."/>
            <person name="Nagy L.G."/>
            <person name="Floudas D."/>
            <person name="Copeland A."/>
            <person name="Barry K.W."/>
            <person name="Cichocki N."/>
            <person name="Veneault-Fourrey C."/>
            <person name="LaButti K."/>
            <person name="Lindquist E.A."/>
            <person name="Lipzen A."/>
            <person name="Lundell T."/>
            <person name="Morin E."/>
            <person name="Murat C."/>
            <person name="Riley R."/>
            <person name="Ohm R."/>
            <person name="Sun H."/>
            <person name="Tunlid A."/>
            <person name="Henrissat B."/>
            <person name="Grigoriev I.V."/>
            <person name="Hibbett D.S."/>
            <person name="Martin F."/>
        </authorList>
    </citation>
    <scope>NUCLEOTIDE SEQUENCE [LARGE SCALE GENOMIC DNA]</scope>
    <source>
        <strain evidence="2 3">SS14</strain>
    </source>
</reference>
<dbReference type="InterPro" id="IPR036864">
    <property type="entry name" value="Zn2-C6_fun-type_DNA-bd_sf"/>
</dbReference>
<keyword evidence="3" id="KW-1185">Reference proteome</keyword>